<dbReference type="Pfam" id="PF14011">
    <property type="entry name" value="ESX-1_EspG"/>
    <property type="match status" value="1"/>
</dbReference>
<reference evidence="5 6" key="1">
    <citation type="submission" date="2018-09" db="EMBL/GenBank/DDBJ databases">
        <title>YIM PH21274 draft genome.</title>
        <authorList>
            <person name="Miao C."/>
        </authorList>
    </citation>
    <scope>NUCLEOTIDE SEQUENCE [LARGE SCALE GENOMIC DNA]</scope>
    <source>
        <strain evidence="5 6">YIM PH 21724</strain>
    </source>
</reference>
<dbReference type="AlphaFoldDB" id="A0A3A4KPV0"/>
<keyword evidence="4" id="KW-0143">Chaperone</keyword>
<evidence type="ECO:0000256" key="3">
    <source>
        <dbReference type="ARBA" id="ARBA00022490"/>
    </source>
</evidence>
<comment type="caution">
    <text evidence="5">The sequence shown here is derived from an EMBL/GenBank/DDBJ whole genome shotgun (WGS) entry which is preliminary data.</text>
</comment>
<evidence type="ECO:0000256" key="4">
    <source>
        <dbReference type="ARBA" id="ARBA00023186"/>
    </source>
</evidence>
<dbReference type="InterPro" id="IPR025734">
    <property type="entry name" value="EspG"/>
</dbReference>
<sequence>MKWVLTPDEFTHVWANETGLERRPYPINLVQANTVRTENDYTALRLPQRFGKHADPELTAALTLCTRRDATALTVSGVRAPRAPHTEQDERTLAFAAAIDNHAAILIATPDFVTVLMVHTRALGEHLVAIIGSAPAGRLAPMREPQEAVLGPDRAPAPVADPPAGADHFRHTLCQPVDGRGFITVTVDPDNPVSPATRHRTWLDFTGDGRYLLTTAQEMALTPISDTDFAAELLRLAHIR</sequence>
<accession>A0A3A4KPV0</accession>
<keyword evidence="3" id="KW-0963">Cytoplasm</keyword>
<dbReference type="EMBL" id="QZFU01000016">
    <property type="protein sequence ID" value="RJO76592.1"/>
    <property type="molecule type" value="Genomic_DNA"/>
</dbReference>
<dbReference type="Proteomes" id="UP000266677">
    <property type="component" value="Unassembled WGS sequence"/>
</dbReference>
<evidence type="ECO:0000256" key="1">
    <source>
        <dbReference type="ARBA" id="ARBA00004496"/>
    </source>
</evidence>
<gene>
    <name evidence="5" type="ORF">D5S18_09910</name>
</gene>
<evidence type="ECO:0000256" key="2">
    <source>
        <dbReference type="ARBA" id="ARBA00006411"/>
    </source>
</evidence>
<organism evidence="5 6">
    <name type="scientific">Nocardia panacis</name>
    <dbReference type="NCBI Taxonomy" id="2340916"/>
    <lineage>
        <taxon>Bacteria</taxon>
        <taxon>Bacillati</taxon>
        <taxon>Actinomycetota</taxon>
        <taxon>Actinomycetes</taxon>
        <taxon>Mycobacteriales</taxon>
        <taxon>Nocardiaceae</taxon>
        <taxon>Nocardia</taxon>
    </lineage>
</organism>
<comment type="subcellular location">
    <subcellularLocation>
        <location evidence="1">Cytoplasm</location>
    </subcellularLocation>
</comment>
<keyword evidence="6" id="KW-1185">Reference proteome</keyword>
<dbReference type="RefSeq" id="WP_120039515.1">
    <property type="nucleotide sequence ID" value="NZ_QZFU01000016.1"/>
</dbReference>
<protein>
    <submittedName>
        <fullName evidence="5">ESX secretion-associated protein EspG</fullName>
    </submittedName>
</protein>
<dbReference type="OrthoDB" id="4561761at2"/>
<comment type="similarity">
    <text evidence="2">Belongs to the EspG family.</text>
</comment>
<proteinExistence type="inferred from homology"/>
<name>A0A3A4KPV0_9NOCA</name>
<evidence type="ECO:0000313" key="6">
    <source>
        <dbReference type="Proteomes" id="UP000266677"/>
    </source>
</evidence>
<evidence type="ECO:0000313" key="5">
    <source>
        <dbReference type="EMBL" id="RJO76592.1"/>
    </source>
</evidence>